<comment type="pathway">
    <text evidence="2">Carbohydrate degradation; pentose phosphate pathway; D-ribose 5-phosphate from D-ribulose 5-phosphate (non-oxidative stage): step 1/1.</text>
</comment>
<sequence length="254" mass="27587">MLYFLVKAITPSVTRRHLSTTAIEQGKKAAAYRAVDEVVHSSLSVVGIGSGSTIRYAVDRIKDRQDLAHVTYIPTSFQSRMLIQDANLKLGNLEQHPAIDVTIDGADEVDSQLNCIKGGGACHLQEKIIASASKRFIIIADDRKKSDTLGVNWTKGVPIEVLPMAFSVIMLHLKTYFPSAAPKLRMATEKAGPVVTDNGNFILDVHFGPISSPSDLENKLIRIPGVIEVGLFCNLTDRAYFGSSDGSIHVANRG</sequence>
<comment type="similarity">
    <text evidence="3">Belongs to the ribose 5-phosphate isomerase family.</text>
</comment>
<dbReference type="Proteomes" id="UP000612746">
    <property type="component" value="Unassembled WGS sequence"/>
</dbReference>
<dbReference type="FunFam" id="3.30.70.260:FF:000018">
    <property type="entry name" value="Ribose-5-phosphate isomerase A"/>
    <property type="match status" value="1"/>
</dbReference>
<dbReference type="Gene3D" id="3.30.70.260">
    <property type="match status" value="1"/>
</dbReference>
<protein>
    <recommendedName>
        <fullName evidence="5">Ribose-5-phosphate isomerase</fullName>
        <ecNumber evidence="4">5.3.1.6</ecNumber>
    </recommendedName>
    <alternativeName>
        <fullName evidence="8">D-ribose-5-phosphate ketol-isomerase</fullName>
    </alternativeName>
    <alternativeName>
        <fullName evidence="7">Phosphoriboisomerase</fullName>
    </alternativeName>
</protein>
<dbReference type="Pfam" id="PF06026">
    <property type="entry name" value="Rib_5-P_isom_A"/>
    <property type="match status" value="1"/>
</dbReference>
<evidence type="ECO:0000256" key="3">
    <source>
        <dbReference type="ARBA" id="ARBA00008088"/>
    </source>
</evidence>
<dbReference type="OrthoDB" id="1555531at2759"/>
<dbReference type="HAMAP" id="MF_00170">
    <property type="entry name" value="Rib_5P_isom_A"/>
    <property type="match status" value="1"/>
</dbReference>
<evidence type="ECO:0000313" key="10">
    <source>
        <dbReference type="Proteomes" id="UP000612746"/>
    </source>
</evidence>
<evidence type="ECO:0000256" key="4">
    <source>
        <dbReference type="ARBA" id="ARBA00011959"/>
    </source>
</evidence>
<evidence type="ECO:0000256" key="7">
    <source>
        <dbReference type="ARBA" id="ARBA00029734"/>
    </source>
</evidence>
<dbReference type="CDD" id="cd01398">
    <property type="entry name" value="RPI_A"/>
    <property type="match status" value="1"/>
</dbReference>
<dbReference type="GO" id="GO:0009052">
    <property type="term" value="P:pentose-phosphate shunt, non-oxidative branch"/>
    <property type="evidence" value="ECO:0007669"/>
    <property type="project" value="InterPro"/>
</dbReference>
<dbReference type="PANTHER" id="PTHR11934:SF0">
    <property type="entry name" value="RIBOSE-5-PHOSPHATE ISOMERASE"/>
    <property type="match status" value="1"/>
</dbReference>
<dbReference type="PANTHER" id="PTHR11934">
    <property type="entry name" value="RIBOSE-5-PHOSPHATE ISOMERASE"/>
    <property type="match status" value="1"/>
</dbReference>
<dbReference type="InterPro" id="IPR037171">
    <property type="entry name" value="NagB/RpiA_transferase-like"/>
</dbReference>
<comment type="catalytic activity">
    <reaction evidence="1">
        <text>aldehydo-D-ribose 5-phosphate = D-ribulose 5-phosphate</text>
        <dbReference type="Rhea" id="RHEA:14657"/>
        <dbReference type="ChEBI" id="CHEBI:58121"/>
        <dbReference type="ChEBI" id="CHEBI:58273"/>
        <dbReference type="EC" id="5.3.1.6"/>
    </reaction>
</comment>
<dbReference type="EMBL" id="JAEPRA010000011">
    <property type="protein sequence ID" value="KAG2178530.1"/>
    <property type="molecule type" value="Genomic_DNA"/>
</dbReference>
<dbReference type="InterPro" id="IPR020672">
    <property type="entry name" value="Ribose5P_isomerase_typA_subgr"/>
</dbReference>
<comment type="caution">
    <text evidence="9">The sequence shown here is derived from an EMBL/GenBank/DDBJ whole genome shotgun (WGS) entry which is preliminary data.</text>
</comment>
<proteinExistence type="inferred from homology"/>
<evidence type="ECO:0000256" key="5">
    <source>
        <dbReference type="ARBA" id="ARBA00019150"/>
    </source>
</evidence>
<dbReference type="AlphaFoldDB" id="A0A8H7PRM8"/>
<dbReference type="UniPathway" id="UPA00115">
    <property type="reaction ID" value="UER00412"/>
</dbReference>
<name>A0A8H7PRM8_9FUNG</name>
<organism evidence="9 10">
    <name type="scientific">Umbelopsis vinacea</name>
    <dbReference type="NCBI Taxonomy" id="44442"/>
    <lineage>
        <taxon>Eukaryota</taxon>
        <taxon>Fungi</taxon>
        <taxon>Fungi incertae sedis</taxon>
        <taxon>Mucoromycota</taxon>
        <taxon>Mucoromycotina</taxon>
        <taxon>Umbelopsidomycetes</taxon>
        <taxon>Umbelopsidales</taxon>
        <taxon>Umbelopsidaceae</taxon>
        <taxon>Umbelopsis</taxon>
    </lineage>
</organism>
<evidence type="ECO:0000256" key="1">
    <source>
        <dbReference type="ARBA" id="ARBA00001713"/>
    </source>
</evidence>
<dbReference type="NCBIfam" id="TIGR00021">
    <property type="entry name" value="rpiA"/>
    <property type="match status" value="1"/>
</dbReference>
<dbReference type="EC" id="5.3.1.6" evidence="4"/>
<dbReference type="SUPFAM" id="SSF100950">
    <property type="entry name" value="NagB/RpiA/CoA transferase-like"/>
    <property type="match status" value="1"/>
</dbReference>
<evidence type="ECO:0000256" key="6">
    <source>
        <dbReference type="ARBA" id="ARBA00023235"/>
    </source>
</evidence>
<dbReference type="FunFam" id="3.40.50.1360:FF:000014">
    <property type="entry name" value="Ribose 5-phosphate isomerase"/>
    <property type="match status" value="1"/>
</dbReference>
<evidence type="ECO:0000256" key="2">
    <source>
        <dbReference type="ARBA" id="ARBA00004988"/>
    </source>
</evidence>
<dbReference type="SUPFAM" id="SSF75445">
    <property type="entry name" value="D-ribose-5-phosphate isomerase (RpiA), lid domain"/>
    <property type="match status" value="1"/>
</dbReference>
<keyword evidence="10" id="KW-1185">Reference proteome</keyword>
<reference evidence="9" key="1">
    <citation type="submission" date="2020-12" db="EMBL/GenBank/DDBJ databases">
        <title>Metabolic potential, ecology and presence of endohyphal bacteria is reflected in genomic diversity of Mucoromycotina.</title>
        <authorList>
            <person name="Muszewska A."/>
            <person name="Okrasinska A."/>
            <person name="Steczkiewicz K."/>
            <person name="Drgas O."/>
            <person name="Orlowska M."/>
            <person name="Perlinska-Lenart U."/>
            <person name="Aleksandrzak-Piekarczyk T."/>
            <person name="Szatraj K."/>
            <person name="Zielenkiewicz U."/>
            <person name="Pilsyk S."/>
            <person name="Malc E."/>
            <person name="Mieczkowski P."/>
            <person name="Kruszewska J.S."/>
            <person name="Biernat P."/>
            <person name="Pawlowska J."/>
        </authorList>
    </citation>
    <scope>NUCLEOTIDE SEQUENCE</scope>
    <source>
        <strain evidence="9">WA0000051536</strain>
    </source>
</reference>
<evidence type="ECO:0000256" key="8">
    <source>
        <dbReference type="ARBA" id="ARBA00032273"/>
    </source>
</evidence>
<keyword evidence="6" id="KW-0413">Isomerase</keyword>
<accession>A0A8H7PRM8</accession>
<dbReference type="InterPro" id="IPR004788">
    <property type="entry name" value="Ribose5P_isomerase_type_A"/>
</dbReference>
<dbReference type="NCBIfam" id="NF001924">
    <property type="entry name" value="PRK00702.1"/>
    <property type="match status" value="1"/>
</dbReference>
<dbReference type="GO" id="GO:0006014">
    <property type="term" value="P:D-ribose metabolic process"/>
    <property type="evidence" value="ECO:0007669"/>
    <property type="project" value="TreeGrafter"/>
</dbReference>
<gene>
    <name evidence="9" type="ORF">INT44_001683</name>
</gene>
<dbReference type="GO" id="GO:0005737">
    <property type="term" value="C:cytoplasm"/>
    <property type="evidence" value="ECO:0007669"/>
    <property type="project" value="TreeGrafter"/>
</dbReference>
<dbReference type="Gene3D" id="3.40.50.1360">
    <property type="match status" value="1"/>
</dbReference>
<dbReference type="GO" id="GO:0004751">
    <property type="term" value="F:ribose-5-phosphate isomerase activity"/>
    <property type="evidence" value="ECO:0007669"/>
    <property type="project" value="UniProtKB-EC"/>
</dbReference>
<evidence type="ECO:0000313" key="9">
    <source>
        <dbReference type="EMBL" id="KAG2178530.1"/>
    </source>
</evidence>